<reference evidence="1" key="1">
    <citation type="journal article" date="2023" name="IScience">
        <title>Live-bearing cockroach genome reveals convergent evolutionary mechanisms linked to viviparity in insects and beyond.</title>
        <authorList>
            <person name="Fouks B."/>
            <person name="Harrison M.C."/>
            <person name="Mikhailova A.A."/>
            <person name="Marchal E."/>
            <person name="English S."/>
            <person name="Carruthers M."/>
            <person name="Jennings E.C."/>
            <person name="Chiamaka E.L."/>
            <person name="Frigard R.A."/>
            <person name="Pippel M."/>
            <person name="Attardo G.M."/>
            <person name="Benoit J.B."/>
            <person name="Bornberg-Bauer E."/>
            <person name="Tobe S.S."/>
        </authorList>
    </citation>
    <scope>NUCLEOTIDE SEQUENCE</scope>
    <source>
        <strain evidence="1">Stay&amp;Tobe</strain>
    </source>
</reference>
<sequence length="54" mass="6096">GCVNILQVYQSTSSSYRVLLSFFPVVYLVLTERVPFWPPHTSSSYGSSRRNAVV</sequence>
<feature type="non-terminal residue" evidence="1">
    <location>
        <position position="1"/>
    </location>
</feature>
<reference evidence="1" key="2">
    <citation type="submission" date="2023-05" db="EMBL/GenBank/DDBJ databases">
        <authorList>
            <person name="Fouks B."/>
        </authorList>
    </citation>
    <scope>NUCLEOTIDE SEQUENCE</scope>
    <source>
        <strain evidence="1">Stay&amp;Tobe</strain>
        <tissue evidence="1">Testes</tissue>
    </source>
</reference>
<gene>
    <name evidence="1" type="ORF">L9F63_026614</name>
</gene>
<dbReference type="EMBL" id="JASPKZ010000968">
    <property type="protein sequence ID" value="KAJ9598851.1"/>
    <property type="molecule type" value="Genomic_DNA"/>
</dbReference>
<proteinExistence type="predicted"/>
<name>A0AAD8AGX1_DIPPU</name>
<dbReference type="Proteomes" id="UP001233999">
    <property type="component" value="Unassembled WGS sequence"/>
</dbReference>
<feature type="non-terminal residue" evidence="1">
    <location>
        <position position="54"/>
    </location>
</feature>
<accession>A0AAD8AGX1</accession>
<evidence type="ECO:0000313" key="1">
    <source>
        <dbReference type="EMBL" id="KAJ9598851.1"/>
    </source>
</evidence>
<evidence type="ECO:0000313" key="2">
    <source>
        <dbReference type="Proteomes" id="UP001233999"/>
    </source>
</evidence>
<protein>
    <submittedName>
        <fullName evidence="1">Uncharacterized protein</fullName>
    </submittedName>
</protein>
<keyword evidence="2" id="KW-1185">Reference proteome</keyword>
<organism evidence="1 2">
    <name type="scientific">Diploptera punctata</name>
    <name type="common">Pacific beetle cockroach</name>
    <dbReference type="NCBI Taxonomy" id="6984"/>
    <lineage>
        <taxon>Eukaryota</taxon>
        <taxon>Metazoa</taxon>
        <taxon>Ecdysozoa</taxon>
        <taxon>Arthropoda</taxon>
        <taxon>Hexapoda</taxon>
        <taxon>Insecta</taxon>
        <taxon>Pterygota</taxon>
        <taxon>Neoptera</taxon>
        <taxon>Polyneoptera</taxon>
        <taxon>Dictyoptera</taxon>
        <taxon>Blattodea</taxon>
        <taxon>Blaberoidea</taxon>
        <taxon>Blaberidae</taxon>
        <taxon>Diplopterinae</taxon>
        <taxon>Diploptera</taxon>
    </lineage>
</organism>
<dbReference type="AlphaFoldDB" id="A0AAD8AGX1"/>
<comment type="caution">
    <text evidence="1">The sequence shown here is derived from an EMBL/GenBank/DDBJ whole genome shotgun (WGS) entry which is preliminary data.</text>
</comment>